<protein>
    <submittedName>
        <fullName evidence="1">Uncharacterized protein</fullName>
    </submittedName>
</protein>
<evidence type="ECO:0000313" key="1">
    <source>
        <dbReference type="EMBL" id="KAH7910874.1"/>
    </source>
</evidence>
<dbReference type="EMBL" id="MU267697">
    <property type="protein sequence ID" value="KAH7910874.1"/>
    <property type="molecule type" value="Genomic_DNA"/>
</dbReference>
<dbReference type="Proteomes" id="UP000790377">
    <property type="component" value="Unassembled WGS sequence"/>
</dbReference>
<comment type="caution">
    <text evidence="1">The sequence shown here is derived from an EMBL/GenBank/DDBJ whole genome shotgun (WGS) entry which is preliminary data.</text>
</comment>
<name>A0ACB8AC88_9AGAM</name>
<sequence>MQYSPSPALQAAASFLSSGASPAKASTTVKLELYGLFKFLTVSQVAQGSRPSIFDMTGRAKWDAWSSASKTYGDRGLDAERRYLEIAQELGWTPDSVPASKSQQSDSDDIWDKEDSNNSGGGGMGNKVSSMVPPEDSSDGKTLHGLAITGDADKLSEFINLNPGLDINERDEFGYTALHLACDRGGFAIAKVLLENGADPSLKDPDEFTAAELASVAGHDHLSPLFAS</sequence>
<reference evidence="1" key="1">
    <citation type="journal article" date="2021" name="New Phytol.">
        <title>Evolutionary innovations through gain and loss of genes in the ectomycorrhizal Boletales.</title>
        <authorList>
            <person name="Wu G."/>
            <person name="Miyauchi S."/>
            <person name="Morin E."/>
            <person name="Kuo A."/>
            <person name="Drula E."/>
            <person name="Varga T."/>
            <person name="Kohler A."/>
            <person name="Feng B."/>
            <person name="Cao Y."/>
            <person name="Lipzen A."/>
            <person name="Daum C."/>
            <person name="Hundley H."/>
            <person name="Pangilinan J."/>
            <person name="Johnson J."/>
            <person name="Barry K."/>
            <person name="LaButti K."/>
            <person name="Ng V."/>
            <person name="Ahrendt S."/>
            <person name="Min B."/>
            <person name="Choi I.G."/>
            <person name="Park H."/>
            <person name="Plett J.M."/>
            <person name="Magnuson J."/>
            <person name="Spatafora J.W."/>
            <person name="Nagy L.G."/>
            <person name="Henrissat B."/>
            <person name="Grigoriev I.V."/>
            <person name="Yang Z.L."/>
            <person name="Xu J."/>
            <person name="Martin F.M."/>
        </authorList>
    </citation>
    <scope>NUCLEOTIDE SEQUENCE</scope>
    <source>
        <strain evidence="1">ATCC 28755</strain>
    </source>
</reference>
<keyword evidence="2" id="KW-1185">Reference proteome</keyword>
<proteinExistence type="predicted"/>
<accession>A0ACB8AC88</accession>
<organism evidence="1 2">
    <name type="scientific">Hygrophoropsis aurantiaca</name>
    <dbReference type="NCBI Taxonomy" id="72124"/>
    <lineage>
        <taxon>Eukaryota</taxon>
        <taxon>Fungi</taxon>
        <taxon>Dikarya</taxon>
        <taxon>Basidiomycota</taxon>
        <taxon>Agaricomycotina</taxon>
        <taxon>Agaricomycetes</taxon>
        <taxon>Agaricomycetidae</taxon>
        <taxon>Boletales</taxon>
        <taxon>Coniophorineae</taxon>
        <taxon>Hygrophoropsidaceae</taxon>
        <taxon>Hygrophoropsis</taxon>
    </lineage>
</organism>
<evidence type="ECO:0000313" key="2">
    <source>
        <dbReference type="Proteomes" id="UP000790377"/>
    </source>
</evidence>
<gene>
    <name evidence="1" type="ORF">BJ138DRAFT_1086736</name>
</gene>